<evidence type="ECO:0000313" key="2">
    <source>
        <dbReference type="Proteomes" id="UP000887564"/>
    </source>
</evidence>
<organism evidence="2 3">
    <name type="scientific">Parascaris equorum</name>
    <name type="common">Equine roundworm</name>
    <dbReference type="NCBI Taxonomy" id="6256"/>
    <lineage>
        <taxon>Eukaryota</taxon>
        <taxon>Metazoa</taxon>
        <taxon>Ecdysozoa</taxon>
        <taxon>Nematoda</taxon>
        <taxon>Chromadorea</taxon>
        <taxon>Rhabditida</taxon>
        <taxon>Spirurina</taxon>
        <taxon>Ascaridomorpha</taxon>
        <taxon>Ascaridoidea</taxon>
        <taxon>Ascarididae</taxon>
        <taxon>Parascaris</taxon>
    </lineage>
</organism>
<name>A0A914R3M4_PAREQ</name>
<evidence type="ECO:0000313" key="3">
    <source>
        <dbReference type="WBParaSite" id="PEQ_0000086301-mRNA-1"/>
    </source>
</evidence>
<dbReference type="SUPFAM" id="SSF53474">
    <property type="entry name" value="alpha/beta-Hydrolases"/>
    <property type="match status" value="1"/>
</dbReference>
<keyword evidence="2" id="KW-1185">Reference proteome</keyword>
<dbReference type="AlphaFoldDB" id="A0A914R3M4"/>
<dbReference type="Proteomes" id="UP000887564">
    <property type="component" value="Unplaced"/>
</dbReference>
<accession>A0A914R3M4</accession>
<protein>
    <submittedName>
        <fullName evidence="3">Carboxylesterase type B domain-containing protein</fullName>
    </submittedName>
</protein>
<proteinExistence type="predicted"/>
<dbReference type="Gene3D" id="3.40.50.1820">
    <property type="entry name" value="alpha/beta hydrolase"/>
    <property type="match status" value="1"/>
</dbReference>
<dbReference type="WBParaSite" id="PEQ_0000086301-mRNA-1">
    <property type="protein sequence ID" value="PEQ_0000086301-mRNA-1"/>
    <property type="gene ID" value="PEQ_0000086301"/>
</dbReference>
<evidence type="ECO:0000256" key="1">
    <source>
        <dbReference type="SAM" id="MobiDB-lite"/>
    </source>
</evidence>
<feature type="compositionally biased region" description="Basic and acidic residues" evidence="1">
    <location>
        <begin position="18"/>
        <end position="31"/>
    </location>
</feature>
<sequence length="70" mass="8062">MIGKKVIVENVPWTANRDPLEDIPSDRDRPEPNPVPRTNNVTVFTFLGVPYAEPPVSQRRFKLRFGTDRN</sequence>
<feature type="region of interest" description="Disordered" evidence="1">
    <location>
        <begin position="16"/>
        <end position="38"/>
    </location>
</feature>
<reference evidence="3" key="1">
    <citation type="submission" date="2022-11" db="UniProtKB">
        <authorList>
            <consortium name="WormBaseParasite"/>
        </authorList>
    </citation>
    <scope>IDENTIFICATION</scope>
</reference>
<dbReference type="InterPro" id="IPR029058">
    <property type="entry name" value="AB_hydrolase_fold"/>
</dbReference>